<sequence>MPTHPPAPQLLVRALGHVLGQGEGTFETGALGIGGGLQRAPEGRDEIGCVTKGDDSDGCGFRNRLNRLMGAPFPGSPGSHIS</sequence>
<evidence type="ECO:0000313" key="2">
    <source>
        <dbReference type="Proteomes" id="UP001180556"/>
    </source>
</evidence>
<dbReference type="Proteomes" id="UP001180556">
    <property type="component" value="Unassembled WGS sequence"/>
</dbReference>
<keyword evidence="2" id="KW-1185">Reference proteome</keyword>
<proteinExistence type="predicted"/>
<comment type="caution">
    <text evidence="1">The sequence shown here is derived from an EMBL/GenBank/DDBJ whole genome shotgun (WGS) entry which is preliminary data.</text>
</comment>
<accession>A0ABU2W7C4</accession>
<organism evidence="1 2">
    <name type="scientific">Streptomyces stephensoniae</name>
    <dbReference type="NCBI Taxonomy" id="3375367"/>
    <lineage>
        <taxon>Bacteria</taxon>
        <taxon>Bacillati</taxon>
        <taxon>Actinomycetota</taxon>
        <taxon>Actinomycetes</taxon>
        <taxon>Kitasatosporales</taxon>
        <taxon>Streptomycetaceae</taxon>
        <taxon>Streptomyces</taxon>
    </lineage>
</organism>
<evidence type="ECO:0000313" key="1">
    <source>
        <dbReference type="EMBL" id="MDT0493778.1"/>
    </source>
</evidence>
<reference evidence="2" key="1">
    <citation type="submission" date="2023-07" db="EMBL/GenBank/DDBJ databases">
        <title>30 novel species of actinomycetes from the DSMZ collection.</title>
        <authorList>
            <person name="Nouioui I."/>
        </authorList>
    </citation>
    <scope>NUCLEOTIDE SEQUENCE [LARGE SCALE GENOMIC DNA]</scope>
    <source>
        <strain evidence="2">DSM 40932</strain>
    </source>
</reference>
<dbReference type="EMBL" id="JAVRFG010000037">
    <property type="protein sequence ID" value="MDT0493778.1"/>
    <property type="molecule type" value="Genomic_DNA"/>
</dbReference>
<name>A0ABU2W7C4_9ACTN</name>
<protein>
    <submittedName>
        <fullName evidence="1">Uncharacterized protein</fullName>
    </submittedName>
</protein>
<gene>
    <name evidence="1" type="ORF">RM717_25070</name>
</gene>
<dbReference type="RefSeq" id="WP_311604236.1">
    <property type="nucleotide sequence ID" value="NZ_JAVRFG010000037.1"/>
</dbReference>